<feature type="compositionally biased region" description="Polar residues" evidence="1">
    <location>
        <begin position="726"/>
        <end position="742"/>
    </location>
</feature>
<keyword evidence="4" id="KW-1185">Reference proteome</keyword>
<dbReference type="InterPro" id="IPR052894">
    <property type="entry name" value="AsmA-related"/>
</dbReference>
<accession>A0ABU6CU79</accession>
<feature type="region of interest" description="Disordered" evidence="1">
    <location>
        <begin position="696"/>
        <end position="765"/>
    </location>
</feature>
<name>A0ABU6CU79_9GAMM</name>
<feature type="compositionally biased region" description="Basic and acidic residues" evidence="1">
    <location>
        <begin position="747"/>
        <end position="765"/>
    </location>
</feature>
<dbReference type="PANTHER" id="PTHR30441">
    <property type="entry name" value="DUF748 DOMAIN-CONTAINING PROTEIN"/>
    <property type="match status" value="1"/>
</dbReference>
<sequence length="765" mass="83804">MSVLRPIAWLLALMLLVVAAIAVFALTFDANRYKPEIMALVKEKTGRELNIDGDIKLSFYPNIALELGQVKLGNAQGFAGDVFAEADNARVAVQFLPLLEQQLKINEVHLLGLKLNLHRAQNGQTNWEDLLPEGSEPQDEEAGEAMTKLLGGFVVAGVSVEDSLVRWQDDSQGKILVLAPLNLKTGSFHPGEPVDIHLEADLKQNQPVLDVHLDIATTAQLGDNKNDFTLSNLKVQAQLPDKLDASVSGNLQGKLDSQQLTVPDLQAALKLAGQGTVNLNGSLKANLQKQTIDLGGLQAKAQLTPAAVGKVDADLGGDAHYNMAKQILSISGMQMQATLQGETLPVQGLGAKVSGHPTFKVKEQQLDIDELQLTTDVKADQIPGGQLQQQASGTLKLNLETGKGLLDLPKTWLQTKDYQLDGKLQIQDPLLPGRVLDGSFKSAVLSYPPFELQQATLGLHMENGQLQLTPAGTLFKGNYQGAINIDTLQSPPILRTVHKVQKLRTEDLFFALTNDRLVTGALDLNAKLDSVGGDVQAFKQNLNGVIDLGLHDGTIRDANFAQKTKEVVKLFEKEKVNEMGEKEVAFTTLSGQWEVKQGVFSTAENVMTAPHFQVKGNGDVNIVDESLDFKLRVGEKPKPDKPEGLFAPLHIFGPWKKPNYELEVDVLLKELAKRELEQEKGKLKDKFEAEKQKQIDALQQKRDDAKDHLKQELQDEKDKLEKRVQDQLQKSLGGSGNPQQDGASPEDQLKKKLEDGLKDKLKGLF</sequence>
<evidence type="ECO:0000259" key="2">
    <source>
        <dbReference type="Pfam" id="PF05170"/>
    </source>
</evidence>
<dbReference type="InterPro" id="IPR007844">
    <property type="entry name" value="AsmA"/>
</dbReference>
<comment type="caution">
    <text evidence="3">The sequence shown here is derived from an EMBL/GenBank/DDBJ whole genome shotgun (WGS) entry which is preliminary data.</text>
</comment>
<proteinExistence type="predicted"/>
<organism evidence="3 4">
    <name type="scientific">Candidatus Thiothrix phosphatis</name>
    <dbReference type="NCBI Taxonomy" id="3112415"/>
    <lineage>
        <taxon>Bacteria</taxon>
        <taxon>Pseudomonadati</taxon>
        <taxon>Pseudomonadota</taxon>
        <taxon>Gammaproteobacteria</taxon>
        <taxon>Thiotrichales</taxon>
        <taxon>Thiotrichaceae</taxon>
        <taxon>Thiothrix</taxon>
    </lineage>
</organism>
<dbReference type="PANTHER" id="PTHR30441:SF4">
    <property type="entry name" value="PROTEIN ASMA"/>
    <property type="match status" value="1"/>
</dbReference>
<dbReference type="Pfam" id="PF05170">
    <property type="entry name" value="AsmA"/>
    <property type="match status" value="1"/>
</dbReference>
<gene>
    <name evidence="3" type="ORF">VSS37_05205</name>
</gene>
<dbReference type="RefSeq" id="WP_324693665.1">
    <property type="nucleotide sequence ID" value="NZ_JAYMYJ010000043.1"/>
</dbReference>
<protein>
    <submittedName>
        <fullName evidence="3">AsmA family protein</fullName>
    </submittedName>
</protein>
<evidence type="ECO:0000313" key="4">
    <source>
        <dbReference type="Proteomes" id="UP001308005"/>
    </source>
</evidence>
<evidence type="ECO:0000256" key="1">
    <source>
        <dbReference type="SAM" id="MobiDB-lite"/>
    </source>
</evidence>
<reference evidence="4" key="1">
    <citation type="submission" date="2023-07" db="EMBL/GenBank/DDBJ databases">
        <title>The carbon used by Thiothrix.</title>
        <authorList>
            <person name="Chen L."/>
        </authorList>
    </citation>
    <scope>NUCLEOTIDE SEQUENCE [LARGE SCALE GENOMIC DNA]</scope>
</reference>
<dbReference type="EMBL" id="JAYMYJ010000043">
    <property type="protein sequence ID" value="MEB4590368.1"/>
    <property type="molecule type" value="Genomic_DNA"/>
</dbReference>
<dbReference type="Proteomes" id="UP001308005">
    <property type="component" value="Unassembled WGS sequence"/>
</dbReference>
<feature type="compositionally biased region" description="Basic and acidic residues" evidence="1">
    <location>
        <begin position="696"/>
        <end position="725"/>
    </location>
</feature>
<feature type="domain" description="AsmA" evidence="2">
    <location>
        <begin position="8"/>
        <end position="602"/>
    </location>
</feature>
<evidence type="ECO:0000313" key="3">
    <source>
        <dbReference type="EMBL" id="MEB4590368.1"/>
    </source>
</evidence>